<reference evidence="3" key="1">
    <citation type="submission" date="2018-06" db="EMBL/GenBank/DDBJ databases">
        <authorList>
            <consortium name="Pathogen Informatics"/>
        </authorList>
    </citation>
    <scope>NUCLEOTIDE SEQUENCE [LARGE SCALE GENOMIC DNA]</scope>
    <source>
        <strain evidence="3">NCTC10135</strain>
    </source>
</reference>
<gene>
    <name evidence="2" type="ORF">NCTC10135_00495</name>
</gene>
<evidence type="ECO:0000313" key="2">
    <source>
        <dbReference type="EMBL" id="SYV89988.1"/>
    </source>
</evidence>
<dbReference type="EMBL" id="LS991949">
    <property type="protein sequence ID" value="SYV89988.1"/>
    <property type="molecule type" value="Genomic_DNA"/>
</dbReference>
<accession>A0A3B0NYS5</accession>
<sequence length="60" mass="6977">MKKRLKKLNLSLTIPLAILLPPSVLVTSCTNKNEVKYESENNEEIKQVKEIQNLIKNLKW</sequence>
<dbReference type="AlphaFoldDB" id="A0A3B0NYS5"/>
<dbReference type="Proteomes" id="UP000259864">
    <property type="component" value="Chromosome 1"/>
</dbReference>
<evidence type="ECO:0000256" key="1">
    <source>
        <dbReference type="SAM" id="SignalP"/>
    </source>
</evidence>
<dbReference type="PROSITE" id="PS51257">
    <property type="entry name" value="PROKAR_LIPOPROTEIN"/>
    <property type="match status" value="1"/>
</dbReference>
<keyword evidence="1" id="KW-0732">Signal</keyword>
<evidence type="ECO:0008006" key="4">
    <source>
        <dbReference type="Google" id="ProtNLM"/>
    </source>
</evidence>
<evidence type="ECO:0000313" key="3">
    <source>
        <dbReference type="Proteomes" id="UP000259864"/>
    </source>
</evidence>
<proteinExistence type="predicted"/>
<feature type="non-terminal residue" evidence="2">
    <location>
        <position position="60"/>
    </location>
</feature>
<feature type="chain" id="PRO_5017407332" description="Lipoprotein" evidence="1">
    <location>
        <begin position="27"/>
        <end position="60"/>
    </location>
</feature>
<dbReference type="STRING" id="1188234.MALK_0830"/>
<name>A0A3B0NYS5_9BACT</name>
<dbReference type="KEGG" id="mala:NCTC10135_00495"/>
<organism evidence="2 3">
    <name type="scientific">Metamycoplasma alkalescens</name>
    <dbReference type="NCBI Taxonomy" id="45363"/>
    <lineage>
        <taxon>Bacteria</taxon>
        <taxon>Bacillati</taxon>
        <taxon>Mycoplasmatota</taxon>
        <taxon>Mycoplasmoidales</taxon>
        <taxon>Metamycoplasmataceae</taxon>
        <taxon>Metamycoplasma</taxon>
    </lineage>
</organism>
<protein>
    <recommendedName>
        <fullName evidence="4">Lipoprotein</fullName>
    </recommendedName>
</protein>
<feature type="signal peptide" evidence="1">
    <location>
        <begin position="1"/>
        <end position="26"/>
    </location>
</feature>